<comment type="caution">
    <text evidence="2">The sequence shown here is derived from an EMBL/GenBank/DDBJ whole genome shotgun (WGS) entry which is preliminary data.</text>
</comment>
<feature type="compositionally biased region" description="Pro residues" evidence="1">
    <location>
        <begin position="47"/>
        <end position="67"/>
    </location>
</feature>
<proteinExistence type="predicted"/>
<dbReference type="EMBL" id="JBHTHX010000389">
    <property type="protein sequence ID" value="MFD0885574.1"/>
    <property type="molecule type" value="Genomic_DNA"/>
</dbReference>
<organism evidence="2 3">
    <name type="scientific">Streptosporangium algeriense</name>
    <dbReference type="NCBI Taxonomy" id="1682748"/>
    <lineage>
        <taxon>Bacteria</taxon>
        <taxon>Bacillati</taxon>
        <taxon>Actinomycetota</taxon>
        <taxon>Actinomycetes</taxon>
        <taxon>Streptosporangiales</taxon>
        <taxon>Streptosporangiaceae</taxon>
        <taxon>Streptosporangium</taxon>
    </lineage>
</organism>
<dbReference type="Proteomes" id="UP001597024">
    <property type="component" value="Unassembled WGS sequence"/>
</dbReference>
<gene>
    <name evidence="2" type="ORF">ACFQ08_13545</name>
</gene>
<sequence length="176" mass="17874">MSALAGTMAALVALIAYLVPSPRPQPGPVIISPAPRPPSSESVVTPPTSPEPTPSSEPDTPWSPAPSPVRATPITSSPPAIRPGGCDEATTALASYGRDGGATRGGQAAAAHQTYLDLMSAGLDAQGAVGATISRLAAEFRELNFRLTGMTGGDPNQVITDINTDIAEFRRLCGSG</sequence>
<protein>
    <submittedName>
        <fullName evidence="2">Uncharacterized protein</fullName>
    </submittedName>
</protein>
<keyword evidence="3" id="KW-1185">Reference proteome</keyword>
<evidence type="ECO:0000313" key="2">
    <source>
        <dbReference type="EMBL" id="MFD0885574.1"/>
    </source>
</evidence>
<accession>A0ABW3DP35</accession>
<reference evidence="3" key="1">
    <citation type="journal article" date="2019" name="Int. J. Syst. Evol. Microbiol.">
        <title>The Global Catalogue of Microorganisms (GCM) 10K type strain sequencing project: providing services to taxonomists for standard genome sequencing and annotation.</title>
        <authorList>
            <consortium name="The Broad Institute Genomics Platform"/>
            <consortium name="The Broad Institute Genome Sequencing Center for Infectious Disease"/>
            <person name="Wu L."/>
            <person name="Ma J."/>
        </authorList>
    </citation>
    <scope>NUCLEOTIDE SEQUENCE [LARGE SCALE GENOMIC DNA]</scope>
    <source>
        <strain evidence="3">CCUG 62974</strain>
    </source>
</reference>
<feature type="region of interest" description="Disordered" evidence="1">
    <location>
        <begin position="24"/>
        <end position="92"/>
    </location>
</feature>
<evidence type="ECO:0000313" key="3">
    <source>
        <dbReference type="Proteomes" id="UP001597024"/>
    </source>
</evidence>
<name>A0ABW3DP35_9ACTN</name>
<evidence type="ECO:0000256" key="1">
    <source>
        <dbReference type="SAM" id="MobiDB-lite"/>
    </source>
</evidence>